<name>A0A858RC48_9PROT</name>
<dbReference type="Gene3D" id="2.102.10.10">
    <property type="entry name" value="Rieske [2Fe-2S] iron-sulphur domain"/>
    <property type="match status" value="1"/>
</dbReference>
<sequence length="328" mass="37324">MPSARLKAGAMQAKTLLGQPVLFGRAADGVAFALRDICPHRGIPLSCGSFDGREVECCYHGWRFDRQGACTAIPSLVDGQDFDISRIKVRPYPVREAQGNVWVWMGESDPTEEPPQVPDMDGKAPSMVEVMEFPCFIDHAVVGLMDPAHGPFVHQSWFWRSRKSIHEKAKAFGPAPYGFAMKRHKPSSNSAAYKILGGTPETEISFRLPGVRIEHIKNGRHTVVNLTTVTPLDEKRTEVTNSMYWTMGWAGLLKPLFRPIARRFLGQDRDVVVMQQEGLRHNPTLMLIKDADTQARWYYQLKNEYQRSREEGREFRNPVRDTVLRWRS</sequence>
<reference evidence="7" key="1">
    <citation type="submission" date="2020-04" db="EMBL/GenBank/DDBJ databases">
        <title>A desert anoxygenic phototrophic bacterium fixes CO2 using RubisCO under aerobic conditions.</title>
        <authorList>
            <person name="Tang K."/>
        </authorList>
    </citation>
    <scope>NUCLEOTIDE SEQUENCE [LARGE SCALE GENOMIC DNA]</scope>
    <source>
        <strain evidence="7">MIMtkB3</strain>
    </source>
</reference>
<keyword evidence="5" id="KW-0411">Iron-sulfur</keyword>
<evidence type="ECO:0000259" key="6">
    <source>
        <dbReference type="PROSITE" id="PS51296"/>
    </source>
</evidence>
<dbReference type="InterPro" id="IPR036922">
    <property type="entry name" value="Rieske_2Fe-2S_sf"/>
</dbReference>
<gene>
    <name evidence="7" type="ORF">HHL28_00770</name>
</gene>
<evidence type="ECO:0000256" key="3">
    <source>
        <dbReference type="ARBA" id="ARBA00023002"/>
    </source>
</evidence>
<dbReference type="Proteomes" id="UP000501891">
    <property type="component" value="Chromosome"/>
</dbReference>
<dbReference type="GO" id="GO:0051537">
    <property type="term" value="F:2 iron, 2 sulfur cluster binding"/>
    <property type="evidence" value="ECO:0007669"/>
    <property type="project" value="UniProtKB-KW"/>
</dbReference>
<dbReference type="Gene3D" id="3.90.380.10">
    <property type="entry name" value="Naphthalene 1,2-dioxygenase Alpha Subunit, Chain A, domain 1"/>
    <property type="match status" value="1"/>
</dbReference>
<dbReference type="GO" id="GO:0046872">
    <property type="term" value="F:metal ion binding"/>
    <property type="evidence" value="ECO:0007669"/>
    <property type="project" value="UniProtKB-KW"/>
</dbReference>
<evidence type="ECO:0000313" key="8">
    <source>
        <dbReference type="Proteomes" id="UP000501891"/>
    </source>
</evidence>
<accession>A0A858RC48</accession>
<dbReference type="SUPFAM" id="SSF50022">
    <property type="entry name" value="ISP domain"/>
    <property type="match status" value="1"/>
</dbReference>
<dbReference type="PROSITE" id="PS51296">
    <property type="entry name" value="RIESKE"/>
    <property type="match status" value="1"/>
</dbReference>
<evidence type="ECO:0000256" key="2">
    <source>
        <dbReference type="ARBA" id="ARBA00022723"/>
    </source>
</evidence>
<evidence type="ECO:0000313" key="7">
    <source>
        <dbReference type="EMBL" id="QJE74722.1"/>
    </source>
</evidence>
<dbReference type="InterPro" id="IPR017941">
    <property type="entry name" value="Rieske_2Fe-2S"/>
</dbReference>
<keyword evidence="8" id="KW-1185">Reference proteome</keyword>
<feature type="domain" description="Rieske" evidence="6">
    <location>
        <begin position="1"/>
        <end position="103"/>
    </location>
</feature>
<evidence type="ECO:0000256" key="1">
    <source>
        <dbReference type="ARBA" id="ARBA00022714"/>
    </source>
</evidence>
<keyword evidence="3" id="KW-0560">Oxidoreductase</keyword>
<dbReference type="KEGG" id="acru:HHL28_00770"/>
<keyword evidence="1" id="KW-0001">2Fe-2S</keyword>
<dbReference type="CDD" id="cd03469">
    <property type="entry name" value="Rieske_RO_Alpha_N"/>
    <property type="match status" value="1"/>
</dbReference>
<dbReference type="EMBL" id="CP051775">
    <property type="protein sequence ID" value="QJE74722.1"/>
    <property type="molecule type" value="Genomic_DNA"/>
</dbReference>
<dbReference type="Pfam" id="PF00355">
    <property type="entry name" value="Rieske"/>
    <property type="match status" value="1"/>
</dbReference>
<organism evidence="7 8">
    <name type="scientific">Aerophototrophica crusticola</name>
    <dbReference type="NCBI Taxonomy" id="1709002"/>
    <lineage>
        <taxon>Bacteria</taxon>
        <taxon>Pseudomonadati</taxon>
        <taxon>Pseudomonadota</taxon>
        <taxon>Alphaproteobacteria</taxon>
        <taxon>Rhodospirillales</taxon>
        <taxon>Rhodospirillaceae</taxon>
        <taxon>Aerophototrophica</taxon>
    </lineage>
</organism>
<evidence type="ECO:0000256" key="4">
    <source>
        <dbReference type="ARBA" id="ARBA00023004"/>
    </source>
</evidence>
<dbReference type="PANTHER" id="PTHR21266:SF60">
    <property type="entry name" value="3-KETOSTEROID-9-ALPHA-MONOOXYGENASE, OXYGENASE COMPONENT"/>
    <property type="match status" value="1"/>
</dbReference>
<dbReference type="PANTHER" id="PTHR21266">
    <property type="entry name" value="IRON-SULFUR DOMAIN CONTAINING PROTEIN"/>
    <property type="match status" value="1"/>
</dbReference>
<protein>
    <submittedName>
        <fullName evidence="7">Aromatic ring-hydroxylating dioxygenase subunit alpha</fullName>
    </submittedName>
</protein>
<keyword evidence="4" id="KW-0408">Iron</keyword>
<evidence type="ECO:0000256" key="5">
    <source>
        <dbReference type="ARBA" id="ARBA00023014"/>
    </source>
</evidence>
<keyword evidence="2" id="KW-0479">Metal-binding</keyword>
<proteinExistence type="predicted"/>
<dbReference type="GO" id="GO:0051213">
    <property type="term" value="F:dioxygenase activity"/>
    <property type="evidence" value="ECO:0007669"/>
    <property type="project" value="UniProtKB-KW"/>
</dbReference>
<dbReference type="AlphaFoldDB" id="A0A858RC48"/>
<dbReference type="InterPro" id="IPR050584">
    <property type="entry name" value="Cholesterol_7-desaturase"/>
</dbReference>
<dbReference type="SUPFAM" id="SSF55961">
    <property type="entry name" value="Bet v1-like"/>
    <property type="match status" value="1"/>
</dbReference>
<keyword evidence="7" id="KW-0223">Dioxygenase</keyword>